<protein>
    <submittedName>
        <fullName evidence="2">Methyltransferase small domain-containing protein</fullName>
    </submittedName>
</protein>
<accession>A0A915ETK9</accession>
<proteinExistence type="predicted"/>
<dbReference type="SUPFAM" id="SSF53335">
    <property type="entry name" value="S-adenosyl-L-methionine-dependent methyltransferases"/>
    <property type="match status" value="1"/>
</dbReference>
<keyword evidence="1" id="KW-1185">Reference proteome</keyword>
<dbReference type="CDD" id="cd02440">
    <property type="entry name" value="AdoMet_MTases"/>
    <property type="match status" value="1"/>
</dbReference>
<name>A0A915ETK9_9BILA</name>
<dbReference type="GO" id="GO:0003676">
    <property type="term" value="F:nucleic acid binding"/>
    <property type="evidence" value="ECO:0007669"/>
    <property type="project" value="InterPro"/>
</dbReference>
<sequence>MKKKQLESFLQQLETFDRPRLDLEQYATSPQLGSSILEAINEEIGLNEDTLLADLGCGSGILMIGAARIGAGLSVGFDIDLKALSICQNNIQESGLQESCELLQVDVCACSPTNMRTLSRFEGKFDVVVTNPPFGTKKQFRHRCEVH</sequence>
<dbReference type="AlphaFoldDB" id="A0A915ETK9"/>
<dbReference type="PANTHER" id="PTHR23290:SF0">
    <property type="entry name" value="RRNA N6-ADENOSINE-METHYLTRANSFERASE METTL5"/>
    <property type="match status" value="1"/>
</dbReference>
<dbReference type="InterPro" id="IPR029063">
    <property type="entry name" value="SAM-dependent_MTases_sf"/>
</dbReference>
<dbReference type="InterPro" id="IPR051720">
    <property type="entry name" value="rRNA_MeTrfase/Polyamine_Synth"/>
</dbReference>
<dbReference type="Proteomes" id="UP000887574">
    <property type="component" value="Unplaced"/>
</dbReference>
<organism evidence="1 2">
    <name type="scientific">Ditylenchus dipsaci</name>
    <dbReference type="NCBI Taxonomy" id="166011"/>
    <lineage>
        <taxon>Eukaryota</taxon>
        <taxon>Metazoa</taxon>
        <taxon>Ecdysozoa</taxon>
        <taxon>Nematoda</taxon>
        <taxon>Chromadorea</taxon>
        <taxon>Rhabditida</taxon>
        <taxon>Tylenchina</taxon>
        <taxon>Tylenchomorpha</taxon>
        <taxon>Sphaerularioidea</taxon>
        <taxon>Anguinidae</taxon>
        <taxon>Anguininae</taxon>
        <taxon>Ditylenchus</taxon>
    </lineage>
</organism>
<dbReference type="Pfam" id="PF06325">
    <property type="entry name" value="PrmA"/>
    <property type="match status" value="1"/>
</dbReference>
<dbReference type="PROSITE" id="PS00092">
    <property type="entry name" value="N6_MTASE"/>
    <property type="match status" value="1"/>
</dbReference>
<evidence type="ECO:0000313" key="1">
    <source>
        <dbReference type="Proteomes" id="UP000887574"/>
    </source>
</evidence>
<dbReference type="Gene3D" id="3.40.50.150">
    <property type="entry name" value="Vaccinia Virus protein VP39"/>
    <property type="match status" value="1"/>
</dbReference>
<evidence type="ECO:0000313" key="2">
    <source>
        <dbReference type="WBParaSite" id="jg9670"/>
    </source>
</evidence>
<reference evidence="2" key="1">
    <citation type="submission" date="2022-11" db="UniProtKB">
        <authorList>
            <consortium name="WormBaseParasite"/>
        </authorList>
    </citation>
    <scope>IDENTIFICATION</scope>
</reference>
<dbReference type="PANTHER" id="PTHR23290">
    <property type="entry name" value="RRNA N6-ADENOSINE-METHYLTRANSFERASE METTL5"/>
    <property type="match status" value="1"/>
</dbReference>
<dbReference type="GO" id="GO:0008988">
    <property type="term" value="F:rRNA (adenine-N6-)-methyltransferase activity"/>
    <property type="evidence" value="ECO:0007669"/>
    <property type="project" value="TreeGrafter"/>
</dbReference>
<dbReference type="WBParaSite" id="jg9670">
    <property type="protein sequence ID" value="jg9670"/>
    <property type="gene ID" value="jg9670"/>
</dbReference>
<dbReference type="InterPro" id="IPR002052">
    <property type="entry name" value="DNA_methylase_N6_adenine_CS"/>
</dbReference>